<dbReference type="Proteomes" id="UP000799770">
    <property type="component" value="Unassembled WGS sequence"/>
</dbReference>
<dbReference type="GO" id="GO:0003924">
    <property type="term" value="F:GTPase activity"/>
    <property type="evidence" value="ECO:0007669"/>
    <property type="project" value="InterPro"/>
</dbReference>
<dbReference type="GO" id="GO:0007188">
    <property type="term" value="P:adenylate cyclase-modulating G protein-coupled receptor signaling pathway"/>
    <property type="evidence" value="ECO:0007669"/>
    <property type="project" value="TreeGrafter"/>
</dbReference>
<dbReference type="SUPFAM" id="SSF52540">
    <property type="entry name" value="P-loop containing nucleoside triphosphate hydrolases"/>
    <property type="match status" value="1"/>
</dbReference>
<dbReference type="GO" id="GO:0001664">
    <property type="term" value="F:G protein-coupled receptor binding"/>
    <property type="evidence" value="ECO:0007669"/>
    <property type="project" value="TreeGrafter"/>
</dbReference>
<dbReference type="InterPro" id="IPR027417">
    <property type="entry name" value="P-loop_NTPase"/>
</dbReference>
<dbReference type="GO" id="GO:0005737">
    <property type="term" value="C:cytoplasm"/>
    <property type="evidence" value="ECO:0007669"/>
    <property type="project" value="TreeGrafter"/>
</dbReference>
<reference evidence="6" key="1">
    <citation type="journal article" date="2020" name="Stud. Mycol.">
        <title>101 Dothideomycetes genomes: a test case for predicting lifestyles and emergence of pathogens.</title>
        <authorList>
            <person name="Haridas S."/>
            <person name="Albert R."/>
            <person name="Binder M."/>
            <person name="Bloem J."/>
            <person name="Labutti K."/>
            <person name="Salamov A."/>
            <person name="Andreopoulos B."/>
            <person name="Baker S."/>
            <person name="Barry K."/>
            <person name="Bills G."/>
            <person name="Bluhm B."/>
            <person name="Cannon C."/>
            <person name="Castanera R."/>
            <person name="Culley D."/>
            <person name="Daum C."/>
            <person name="Ezra D."/>
            <person name="Gonzalez J."/>
            <person name="Henrissat B."/>
            <person name="Kuo A."/>
            <person name="Liang C."/>
            <person name="Lipzen A."/>
            <person name="Lutzoni F."/>
            <person name="Magnuson J."/>
            <person name="Mondo S."/>
            <person name="Nolan M."/>
            <person name="Ohm R."/>
            <person name="Pangilinan J."/>
            <person name="Park H.-J."/>
            <person name="Ramirez L."/>
            <person name="Alfaro M."/>
            <person name="Sun H."/>
            <person name="Tritt A."/>
            <person name="Yoshinaga Y."/>
            <person name="Zwiers L.-H."/>
            <person name="Turgeon B."/>
            <person name="Goodwin S."/>
            <person name="Spatafora J."/>
            <person name="Crous P."/>
            <person name="Grigoriev I."/>
        </authorList>
    </citation>
    <scope>NUCLEOTIDE SEQUENCE</scope>
    <source>
        <strain evidence="6">CBS 627.86</strain>
    </source>
</reference>
<proteinExistence type="predicted"/>
<gene>
    <name evidence="6" type="ORF">BDV96DRAFT_670453</name>
</gene>
<dbReference type="Pfam" id="PF00503">
    <property type="entry name" value="G-alpha"/>
    <property type="match status" value="1"/>
</dbReference>
<keyword evidence="7" id="KW-1185">Reference proteome</keyword>
<keyword evidence="3 5" id="KW-0342">GTP-binding</keyword>
<evidence type="ECO:0000256" key="1">
    <source>
        <dbReference type="ARBA" id="ARBA00022723"/>
    </source>
</evidence>
<dbReference type="Gene3D" id="3.40.50.300">
    <property type="entry name" value="P-loop containing nucleotide triphosphate hydrolases"/>
    <property type="match status" value="1"/>
</dbReference>
<keyword evidence="1" id="KW-0479">Metal-binding</keyword>
<accession>A0A6A5YRS8</accession>
<keyword evidence="4" id="KW-0807">Transducer</keyword>
<evidence type="ECO:0000313" key="6">
    <source>
        <dbReference type="EMBL" id="KAF2108861.1"/>
    </source>
</evidence>
<dbReference type="GO" id="GO:0005834">
    <property type="term" value="C:heterotrimeric G-protein complex"/>
    <property type="evidence" value="ECO:0007669"/>
    <property type="project" value="TreeGrafter"/>
</dbReference>
<dbReference type="EMBL" id="ML977345">
    <property type="protein sequence ID" value="KAF2108861.1"/>
    <property type="molecule type" value="Genomic_DNA"/>
</dbReference>
<dbReference type="GO" id="GO:0005525">
    <property type="term" value="F:GTP binding"/>
    <property type="evidence" value="ECO:0007669"/>
    <property type="project" value="UniProtKB-KW"/>
</dbReference>
<dbReference type="AlphaFoldDB" id="A0A6A5YRS8"/>
<organism evidence="6 7">
    <name type="scientific">Lophiotrema nucula</name>
    <dbReference type="NCBI Taxonomy" id="690887"/>
    <lineage>
        <taxon>Eukaryota</taxon>
        <taxon>Fungi</taxon>
        <taxon>Dikarya</taxon>
        <taxon>Ascomycota</taxon>
        <taxon>Pezizomycotina</taxon>
        <taxon>Dothideomycetes</taxon>
        <taxon>Pleosporomycetidae</taxon>
        <taxon>Pleosporales</taxon>
        <taxon>Lophiotremataceae</taxon>
        <taxon>Lophiotrema</taxon>
    </lineage>
</organism>
<evidence type="ECO:0000256" key="4">
    <source>
        <dbReference type="ARBA" id="ARBA00023224"/>
    </source>
</evidence>
<name>A0A6A5YRS8_9PLEO</name>
<dbReference type="PANTHER" id="PTHR10218">
    <property type="entry name" value="GTP-BINDING PROTEIN ALPHA SUBUNIT"/>
    <property type="match status" value="1"/>
</dbReference>
<dbReference type="InterPro" id="IPR001019">
    <property type="entry name" value="Gprotein_alpha_su"/>
</dbReference>
<evidence type="ECO:0000256" key="5">
    <source>
        <dbReference type="PIRSR" id="PIRSR601019-1"/>
    </source>
</evidence>
<evidence type="ECO:0000256" key="2">
    <source>
        <dbReference type="ARBA" id="ARBA00022741"/>
    </source>
</evidence>
<dbReference type="GO" id="GO:0031683">
    <property type="term" value="F:G-protein beta/gamma-subunit complex binding"/>
    <property type="evidence" value="ECO:0007669"/>
    <property type="project" value="InterPro"/>
</dbReference>
<protein>
    <submittedName>
        <fullName evidence="6">G-protein alpha subunit-domain-containing protein</fullName>
    </submittedName>
</protein>
<dbReference type="FunFam" id="3.40.50.300:FF:000692">
    <property type="entry name" value="Guanine nucleotide-binding protein subunit alpha"/>
    <property type="match status" value="1"/>
</dbReference>
<evidence type="ECO:0000313" key="7">
    <source>
        <dbReference type="Proteomes" id="UP000799770"/>
    </source>
</evidence>
<keyword evidence="2 5" id="KW-0547">Nucleotide-binding</keyword>
<dbReference type="OrthoDB" id="5817230at2759"/>
<dbReference type="GO" id="GO:0046872">
    <property type="term" value="F:metal ion binding"/>
    <property type="evidence" value="ECO:0007669"/>
    <property type="project" value="UniProtKB-KW"/>
</dbReference>
<feature type="binding site" evidence="5">
    <location>
        <position position="106"/>
    </location>
    <ligand>
        <name>GTP</name>
        <dbReference type="ChEBI" id="CHEBI:37565"/>
    </ligand>
</feature>
<dbReference type="PROSITE" id="PS51882">
    <property type="entry name" value="G_ALPHA"/>
    <property type="match status" value="1"/>
</dbReference>
<sequence length="163" mass="18427">MSSYNETLVEDMNTNQMEEALVIFKSICGSGYFMKTRLVLCFTKMDIFRRKLARGDHLFSDHFPDYNVMPGATPNDFEAAKTYITERFRAMCCENHAPLETYYINATSTDEVQGMWESAIGKVRQDAKEFSSGSSGTATEQVYLSDSAQRVLAIKEHLPAPGY</sequence>
<dbReference type="PANTHER" id="PTHR10218:SF302">
    <property type="entry name" value="GUANINE NUCLEOTIDE-BINDING PROTEIN ALPHA-5 SUBUNIT"/>
    <property type="match status" value="1"/>
</dbReference>
<evidence type="ECO:0000256" key="3">
    <source>
        <dbReference type="ARBA" id="ARBA00023134"/>
    </source>
</evidence>